<evidence type="ECO:0000256" key="3">
    <source>
        <dbReference type="ARBA" id="ARBA00023125"/>
    </source>
</evidence>
<sequence>MRLRHLEVFRAVMLTGTVSEAARYLNVSQPVVSRTLQHAELQAGFRLFERIRGRLQPTPEARALYVEAERVFGEFERLRRLSANLRRRGSGHLRVAATPSLGESLLPGALARFHRQHPEASLELQTLHTGQIVAALLANEVDLAFAIAPPAHEAVQAASVGSGEIVLACPAQRRNSAPLTFAIGEFADLPLIMLDDQTPLGMLAAEALAGAGPLPASFASVQTYTLARSMVGEGLGCALLDQYSAASGDSERLAVYRLARPLSFEIHALRAMHRPQSLLSSAFSAAFAETVASSDTAARQRWLPGRVDLGR</sequence>
<dbReference type="Pfam" id="PF03466">
    <property type="entry name" value="LysR_substrate"/>
    <property type="match status" value="1"/>
</dbReference>
<dbReference type="InterPro" id="IPR005119">
    <property type="entry name" value="LysR_subst-bd"/>
</dbReference>
<reference evidence="6 7" key="1">
    <citation type="submission" date="2018-10" db="EMBL/GenBank/DDBJ databases">
        <title>Genomic Encyclopedia of Type Strains, Phase IV (KMG-IV): sequencing the most valuable type-strain genomes for metagenomic binning, comparative biology and taxonomic classification.</title>
        <authorList>
            <person name="Goeker M."/>
        </authorList>
    </citation>
    <scope>NUCLEOTIDE SEQUENCE [LARGE SCALE GENOMIC DNA]</scope>
    <source>
        <strain evidence="6 7">DSM 23841</strain>
    </source>
</reference>
<keyword evidence="2" id="KW-0805">Transcription regulation</keyword>
<dbReference type="PANTHER" id="PTHR30427">
    <property type="entry name" value="TRANSCRIPTIONAL ACTIVATOR PROTEIN LYSR"/>
    <property type="match status" value="1"/>
</dbReference>
<dbReference type="Gene3D" id="1.10.10.10">
    <property type="entry name" value="Winged helix-like DNA-binding domain superfamily/Winged helix DNA-binding domain"/>
    <property type="match status" value="1"/>
</dbReference>
<dbReference type="PROSITE" id="PS50931">
    <property type="entry name" value="HTH_LYSR"/>
    <property type="match status" value="1"/>
</dbReference>
<dbReference type="SUPFAM" id="SSF46785">
    <property type="entry name" value="Winged helix' DNA-binding domain"/>
    <property type="match status" value="1"/>
</dbReference>
<accession>A0A495VQU3</accession>
<dbReference type="OrthoDB" id="8849678at2"/>
<dbReference type="AlphaFoldDB" id="A0A495VQU3"/>
<dbReference type="Proteomes" id="UP000270626">
    <property type="component" value="Unassembled WGS sequence"/>
</dbReference>
<evidence type="ECO:0000256" key="1">
    <source>
        <dbReference type="ARBA" id="ARBA00009437"/>
    </source>
</evidence>
<dbReference type="GO" id="GO:0009089">
    <property type="term" value="P:lysine biosynthetic process via diaminopimelate"/>
    <property type="evidence" value="ECO:0007669"/>
    <property type="project" value="TreeGrafter"/>
</dbReference>
<evidence type="ECO:0000313" key="6">
    <source>
        <dbReference type="EMBL" id="RKT50735.1"/>
    </source>
</evidence>
<evidence type="ECO:0000256" key="2">
    <source>
        <dbReference type="ARBA" id="ARBA00023015"/>
    </source>
</evidence>
<evidence type="ECO:0000313" key="7">
    <source>
        <dbReference type="Proteomes" id="UP000270626"/>
    </source>
</evidence>
<protein>
    <submittedName>
        <fullName evidence="6">DNA-binding transcriptional LysR family regulator</fullName>
    </submittedName>
</protein>
<proteinExistence type="inferred from homology"/>
<comment type="similarity">
    <text evidence="1">Belongs to the LysR transcriptional regulatory family.</text>
</comment>
<dbReference type="SUPFAM" id="SSF53850">
    <property type="entry name" value="Periplasmic binding protein-like II"/>
    <property type="match status" value="1"/>
</dbReference>
<dbReference type="InterPro" id="IPR036390">
    <property type="entry name" value="WH_DNA-bd_sf"/>
</dbReference>
<keyword evidence="3 6" id="KW-0238">DNA-binding</keyword>
<dbReference type="EMBL" id="RBXP01000017">
    <property type="protein sequence ID" value="RKT50735.1"/>
    <property type="molecule type" value="Genomic_DNA"/>
</dbReference>
<evidence type="ECO:0000259" key="5">
    <source>
        <dbReference type="PROSITE" id="PS50931"/>
    </source>
</evidence>
<dbReference type="InterPro" id="IPR036388">
    <property type="entry name" value="WH-like_DNA-bd_sf"/>
</dbReference>
<comment type="caution">
    <text evidence="6">The sequence shown here is derived from an EMBL/GenBank/DDBJ whole genome shotgun (WGS) entry which is preliminary data.</text>
</comment>
<dbReference type="GO" id="GO:0003700">
    <property type="term" value="F:DNA-binding transcription factor activity"/>
    <property type="evidence" value="ECO:0007669"/>
    <property type="project" value="InterPro"/>
</dbReference>
<keyword evidence="4" id="KW-0804">Transcription</keyword>
<keyword evidence="7" id="KW-1185">Reference proteome</keyword>
<feature type="domain" description="HTH lysR-type" evidence="5">
    <location>
        <begin position="1"/>
        <end position="58"/>
    </location>
</feature>
<dbReference type="InterPro" id="IPR000847">
    <property type="entry name" value="LysR_HTH_N"/>
</dbReference>
<dbReference type="GO" id="GO:0043565">
    <property type="term" value="F:sequence-specific DNA binding"/>
    <property type="evidence" value="ECO:0007669"/>
    <property type="project" value="TreeGrafter"/>
</dbReference>
<organism evidence="6 7">
    <name type="scientific">Azonexus fungiphilus</name>
    <dbReference type="NCBI Taxonomy" id="146940"/>
    <lineage>
        <taxon>Bacteria</taxon>
        <taxon>Pseudomonadati</taxon>
        <taxon>Pseudomonadota</taxon>
        <taxon>Betaproteobacteria</taxon>
        <taxon>Rhodocyclales</taxon>
        <taxon>Azonexaceae</taxon>
        <taxon>Azonexus</taxon>
    </lineage>
</organism>
<dbReference type="GO" id="GO:0010628">
    <property type="term" value="P:positive regulation of gene expression"/>
    <property type="evidence" value="ECO:0007669"/>
    <property type="project" value="TreeGrafter"/>
</dbReference>
<dbReference type="Pfam" id="PF00126">
    <property type="entry name" value="HTH_1"/>
    <property type="match status" value="1"/>
</dbReference>
<evidence type="ECO:0000256" key="4">
    <source>
        <dbReference type="ARBA" id="ARBA00023163"/>
    </source>
</evidence>
<dbReference type="RefSeq" id="WP_121458962.1">
    <property type="nucleotide sequence ID" value="NZ_RBXP01000017.1"/>
</dbReference>
<dbReference type="PANTHER" id="PTHR30427:SF1">
    <property type="entry name" value="TRANSCRIPTIONAL ACTIVATOR PROTEIN LYSR"/>
    <property type="match status" value="1"/>
</dbReference>
<name>A0A495VQU3_9RHOO</name>
<dbReference type="Gene3D" id="3.40.190.290">
    <property type="match status" value="1"/>
</dbReference>
<gene>
    <name evidence="6" type="ORF">DFR40_2661</name>
</gene>